<dbReference type="AlphaFoldDB" id="A0A7S2H6X0"/>
<proteinExistence type="predicted"/>
<keyword evidence="1" id="KW-0472">Membrane</keyword>
<evidence type="ECO:0000256" key="1">
    <source>
        <dbReference type="SAM" id="Phobius"/>
    </source>
</evidence>
<evidence type="ECO:0000313" key="2">
    <source>
        <dbReference type="EMBL" id="CAD9482089.1"/>
    </source>
</evidence>
<gene>
    <name evidence="2" type="ORF">HTAM1171_LOCUS3871</name>
</gene>
<feature type="transmembrane region" description="Helical" evidence="1">
    <location>
        <begin position="21"/>
        <end position="45"/>
    </location>
</feature>
<accession>A0A7S2H6X0</accession>
<sequence>MKNEMIKKVITVILKVSLDSEILFCCLEAFLVALLLSFLSTAYHLAWGMFQHFHPTPSVSSPRRAASAMLASLLGYITCKKLISSDNINEQSHSKTRVRHVLYLYSGPTRGVVVRCSYGCE</sequence>
<keyword evidence="1" id="KW-0812">Transmembrane</keyword>
<reference evidence="2" key="1">
    <citation type="submission" date="2021-01" db="EMBL/GenBank/DDBJ databases">
        <authorList>
            <person name="Corre E."/>
            <person name="Pelletier E."/>
            <person name="Niang G."/>
            <person name="Scheremetjew M."/>
            <person name="Finn R."/>
            <person name="Kale V."/>
            <person name="Holt S."/>
            <person name="Cochrane G."/>
            <person name="Meng A."/>
            <person name="Brown T."/>
            <person name="Cohen L."/>
        </authorList>
    </citation>
    <scope>NUCLEOTIDE SEQUENCE</scope>
    <source>
        <strain evidence="2">CCMP826</strain>
    </source>
</reference>
<organism evidence="2">
    <name type="scientific">Helicotheca tamesis</name>
    <dbReference type="NCBI Taxonomy" id="374047"/>
    <lineage>
        <taxon>Eukaryota</taxon>
        <taxon>Sar</taxon>
        <taxon>Stramenopiles</taxon>
        <taxon>Ochrophyta</taxon>
        <taxon>Bacillariophyta</taxon>
        <taxon>Mediophyceae</taxon>
        <taxon>Lithodesmiophycidae</taxon>
        <taxon>Lithodesmiales</taxon>
        <taxon>Lithodesmiaceae</taxon>
        <taxon>Helicotheca</taxon>
    </lineage>
</organism>
<protein>
    <submittedName>
        <fullName evidence="2">Uncharacterized protein</fullName>
    </submittedName>
</protein>
<name>A0A7S2H6X0_9STRA</name>
<keyword evidence="1" id="KW-1133">Transmembrane helix</keyword>
<dbReference type="EMBL" id="HBGV01006348">
    <property type="protein sequence ID" value="CAD9482089.1"/>
    <property type="molecule type" value="Transcribed_RNA"/>
</dbReference>